<dbReference type="InterPro" id="IPR055170">
    <property type="entry name" value="GFO_IDH_MocA-like_dom"/>
</dbReference>
<evidence type="ECO:0000256" key="5">
    <source>
        <dbReference type="ARBA" id="ARBA00049233"/>
    </source>
</evidence>
<dbReference type="SUPFAM" id="SSF51735">
    <property type="entry name" value="NAD(P)-binding Rossmann-fold domains"/>
    <property type="match status" value="1"/>
</dbReference>
<dbReference type="AlphaFoldDB" id="A0A8J5XV36"/>
<gene>
    <name evidence="9" type="ORF">KFE25_007465</name>
</gene>
<comment type="similarity">
    <text evidence="1">Belongs to the Gfo/Idh/MocA family.</text>
</comment>
<dbReference type="PANTHER" id="PTHR22604:SF105">
    <property type="entry name" value="TRANS-1,2-DIHYDROBENZENE-1,2-DIOL DEHYDROGENASE"/>
    <property type="match status" value="1"/>
</dbReference>
<keyword evidence="6" id="KW-0812">Transmembrane</keyword>
<keyword evidence="2" id="KW-0560">Oxidoreductase</keyword>
<comment type="catalytic activity">
    <reaction evidence="5">
        <text>D-xylose + NADP(+) = D-xylono-1,5-lactone + NADPH + H(+)</text>
        <dbReference type="Rhea" id="RHEA:22000"/>
        <dbReference type="ChEBI" id="CHEBI:15378"/>
        <dbReference type="ChEBI" id="CHEBI:15867"/>
        <dbReference type="ChEBI" id="CHEBI:53455"/>
        <dbReference type="ChEBI" id="CHEBI:57783"/>
        <dbReference type="ChEBI" id="CHEBI:58349"/>
        <dbReference type="EC" id="1.1.1.179"/>
    </reaction>
</comment>
<dbReference type="GO" id="GO:0000166">
    <property type="term" value="F:nucleotide binding"/>
    <property type="evidence" value="ECO:0007669"/>
    <property type="project" value="InterPro"/>
</dbReference>
<sequence>MFARARSEEDGPLNAVPLVGGVPSPSSALRAHRLRTIGLAGALLAVALVALAAANMPHAARGGAPARVQTQRHAASSYAVAPSVLPELDSYGFPVLTDVLPKDGSRVVWGICGPGRIAGDFTAALSAMGAKIGAVGAGSLPNALDRATDFARLFRIPRAYGSYEELARDSSVQAVYIATTNNAHFANARLMLLHGKHVLLEKPATVGSAEFAQLVKLAAERDLLFVTNFWTRFFPAIKWAKAVARSGLLGDVVHVQGDMAFQAVRVPGGDRFSLASLGGGAMLDMGCYLVQFAALFLPQPVGGNAPGDARGFDVRALGQVEGGVDTDVAFVVAAGGASASFGTSLRRSSNFALSIYCAHGKIEIDGPANCPVRASYALYDDAASKREPPVPCCGQPLLEQRSFVQPLPTFPPRLLARRGYPNGMGFAYAASAFERCLYTDGCRSLDELPTAEQQLIVDLTAEVFAHIGIYQNVSGM</sequence>
<evidence type="ECO:0000313" key="9">
    <source>
        <dbReference type="EMBL" id="KAG8468947.1"/>
    </source>
</evidence>
<evidence type="ECO:0000256" key="2">
    <source>
        <dbReference type="ARBA" id="ARBA00023002"/>
    </source>
</evidence>
<dbReference type="Pfam" id="PF01408">
    <property type="entry name" value="GFO_IDH_MocA"/>
    <property type="match status" value="1"/>
</dbReference>
<evidence type="ECO:0000259" key="8">
    <source>
        <dbReference type="Pfam" id="PF22725"/>
    </source>
</evidence>
<evidence type="ECO:0000256" key="1">
    <source>
        <dbReference type="ARBA" id="ARBA00010928"/>
    </source>
</evidence>
<dbReference type="EC" id="1.1.1.179" evidence="3"/>
<evidence type="ECO:0000313" key="10">
    <source>
        <dbReference type="Proteomes" id="UP000751190"/>
    </source>
</evidence>
<comment type="caution">
    <text evidence="9">The sequence shown here is derived from an EMBL/GenBank/DDBJ whole genome shotgun (WGS) entry which is preliminary data.</text>
</comment>
<keyword evidence="10" id="KW-1185">Reference proteome</keyword>
<evidence type="ECO:0000256" key="6">
    <source>
        <dbReference type="SAM" id="Phobius"/>
    </source>
</evidence>
<dbReference type="Gene3D" id="3.30.360.10">
    <property type="entry name" value="Dihydrodipicolinate Reductase, domain 2"/>
    <property type="match status" value="1"/>
</dbReference>
<proteinExistence type="inferred from homology"/>
<keyword evidence="6" id="KW-1133">Transmembrane helix</keyword>
<organism evidence="9 10">
    <name type="scientific">Diacronema lutheri</name>
    <name type="common">Unicellular marine alga</name>
    <name type="synonym">Monochrysis lutheri</name>
    <dbReference type="NCBI Taxonomy" id="2081491"/>
    <lineage>
        <taxon>Eukaryota</taxon>
        <taxon>Haptista</taxon>
        <taxon>Haptophyta</taxon>
        <taxon>Pavlovophyceae</taxon>
        <taxon>Pavlovales</taxon>
        <taxon>Pavlovaceae</taxon>
        <taxon>Diacronema</taxon>
    </lineage>
</organism>
<reference evidence="9" key="1">
    <citation type="submission" date="2021-05" db="EMBL/GenBank/DDBJ databases">
        <title>The genome of the haptophyte Pavlova lutheri (Diacronema luteri, Pavlovales) - a model for lipid biosynthesis in eukaryotic algae.</title>
        <authorList>
            <person name="Hulatt C.J."/>
            <person name="Posewitz M.C."/>
        </authorList>
    </citation>
    <scope>NUCLEOTIDE SEQUENCE</scope>
    <source>
        <strain evidence="9">NIVA-4/92</strain>
    </source>
</reference>
<dbReference type="Gene3D" id="3.40.50.720">
    <property type="entry name" value="NAD(P)-binding Rossmann-like Domain"/>
    <property type="match status" value="1"/>
</dbReference>
<protein>
    <recommendedName>
        <fullName evidence="3">D-xylose 1-dehydrogenase (NADP(+), D-xylono-1,5-lactone-forming)</fullName>
        <ecNumber evidence="3">1.1.1.179</ecNumber>
    </recommendedName>
    <alternativeName>
        <fullName evidence="4">D-xylose-NADP dehydrogenase</fullName>
    </alternativeName>
</protein>
<accession>A0A8J5XV36</accession>
<evidence type="ECO:0000256" key="3">
    <source>
        <dbReference type="ARBA" id="ARBA00038984"/>
    </source>
</evidence>
<dbReference type="EMBL" id="JAGTXO010000003">
    <property type="protein sequence ID" value="KAG8468947.1"/>
    <property type="molecule type" value="Genomic_DNA"/>
</dbReference>
<evidence type="ECO:0000256" key="4">
    <source>
        <dbReference type="ARBA" id="ARBA00042988"/>
    </source>
</evidence>
<dbReference type="InterPro" id="IPR036291">
    <property type="entry name" value="NAD(P)-bd_dom_sf"/>
</dbReference>
<feature type="domain" description="GFO/IDH/MocA-like oxidoreductase" evidence="8">
    <location>
        <begin position="239"/>
        <end position="363"/>
    </location>
</feature>
<dbReference type="Proteomes" id="UP000751190">
    <property type="component" value="Unassembled WGS sequence"/>
</dbReference>
<dbReference type="OrthoDB" id="2129491at2759"/>
<dbReference type="InterPro" id="IPR000683">
    <property type="entry name" value="Gfo/Idh/MocA-like_OxRdtase_N"/>
</dbReference>
<feature type="domain" description="Gfo/Idh/MocA-like oxidoreductase N-terminal" evidence="7">
    <location>
        <begin position="109"/>
        <end position="227"/>
    </location>
</feature>
<name>A0A8J5XV36_DIALT</name>
<dbReference type="OMA" id="NAHFANA"/>
<dbReference type="SUPFAM" id="SSF55347">
    <property type="entry name" value="Glyceraldehyde-3-phosphate dehydrogenase-like, C-terminal domain"/>
    <property type="match status" value="1"/>
</dbReference>
<evidence type="ECO:0000259" key="7">
    <source>
        <dbReference type="Pfam" id="PF01408"/>
    </source>
</evidence>
<feature type="transmembrane region" description="Helical" evidence="6">
    <location>
        <begin position="36"/>
        <end position="54"/>
    </location>
</feature>
<keyword evidence="6" id="KW-0472">Membrane</keyword>
<dbReference type="GO" id="GO:0047837">
    <property type="term" value="F:D-xylose 1-dehydrogenase (NADP+) activity"/>
    <property type="evidence" value="ECO:0007669"/>
    <property type="project" value="UniProtKB-EC"/>
</dbReference>
<dbReference type="Pfam" id="PF22725">
    <property type="entry name" value="GFO_IDH_MocA_C3"/>
    <property type="match status" value="1"/>
</dbReference>
<dbReference type="InterPro" id="IPR050984">
    <property type="entry name" value="Gfo/Idh/MocA_domain"/>
</dbReference>
<dbReference type="PANTHER" id="PTHR22604">
    <property type="entry name" value="OXIDOREDUCTASES"/>
    <property type="match status" value="1"/>
</dbReference>